<dbReference type="PANTHER" id="PTHR37809">
    <property type="entry name" value="RIBOSOMAL PROTEIN S12 METHYLTHIOTRANSFERASE ACCESSORY FACTOR YCAO"/>
    <property type="match status" value="1"/>
</dbReference>
<dbReference type="Gene3D" id="3.30.40.250">
    <property type="match status" value="1"/>
</dbReference>
<name>A0A9X2BDV8_9BACL</name>
<accession>A0A9X2BDV8</accession>
<protein>
    <submittedName>
        <fullName evidence="2">TOMM leader peptide-binding protein</fullName>
    </submittedName>
</protein>
<keyword evidence="3" id="KW-1185">Reference proteome</keyword>
<dbReference type="InterPro" id="IPR003776">
    <property type="entry name" value="YcaO-like_dom"/>
</dbReference>
<dbReference type="PROSITE" id="PS51664">
    <property type="entry name" value="YCAO"/>
    <property type="match status" value="1"/>
</dbReference>
<organism evidence="2 3">
    <name type="scientific">Fictibacillus marinisediminis</name>
    <dbReference type="NCBI Taxonomy" id="2878389"/>
    <lineage>
        <taxon>Bacteria</taxon>
        <taxon>Bacillati</taxon>
        <taxon>Bacillota</taxon>
        <taxon>Bacilli</taxon>
        <taxon>Bacillales</taxon>
        <taxon>Fictibacillaceae</taxon>
        <taxon>Fictibacillus</taxon>
    </lineage>
</organism>
<dbReference type="NCBIfam" id="TIGR03604">
    <property type="entry name" value="TOMM_cyclo_SagD"/>
    <property type="match status" value="1"/>
</dbReference>
<dbReference type="NCBIfam" id="TIGR03882">
    <property type="entry name" value="cyclo_dehyd_2"/>
    <property type="match status" value="1"/>
</dbReference>
<dbReference type="Gene3D" id="3.30.160.660">
    <property type="match status" value="1"/>
</dbReference>
<dbReference type="RefSeq" id="WP_248251299.1">
    <property type="nucleotide sequence ID" value="NZ_JAIWJX010000002.1"/>
</dbReference>
<dbReference type="Pfam" id="PF02624">
    <property type="entry name" value="YcaO"/>
    <property type="match status" value="1"/>
</dbReference>
<dbReference type="Proteomes" id="UP001139011">
    <property type="component" value="Unassembled WGS sequence"/>
</dbReference>
<dbReference type="AlphaFoldDB" id="A0A9X2BDV8"/>
<feature type="domain" description="YcaO" evidence="1">
    <location>
        <begin position="264"/>
        <end position="646"/>
    </location>
</feature>
<dbReference type="InterPro" id="IPR022291">
    <property type="entry name" value="Bacteriocin_synth_cyclodeHase"/>
</dbReference>
<evidence type="ECO:0000313" key="3">
    <source>
        <dbReference type="Proteomes" id="UP001139011"/>
    </source>
</evidence>
<gene>
    <name evidence="2" type="ORF">LCY76_02410</name>
</gene>
<evidence type="ECO:0000259" key="1">
    <source>
        <dbReference type="PROSITE" id="PS51664"/>
    </source>
</evidence>
<sequence>MSHSIIIIGNGMLADTVSEQLSGLYSITRWATVKEAVPNQGNLALVLHDSWVPAEHLEADEAFSFFGIPWLRGFVSFGEANIGPLVLPDKQGCSQCADRRRFMAGSDRREQFQMKEYKMDQPGIEKDPWASASGLLQTSYLIQEEVHRLLKGEKARTYEHVFLLQLNTLRLSYHFFLPDPYCPVCGDLPEDTADTAEIILKQSPKTSIDSYRCRSLEDMEKVLGKDYLDSRTGLLNHKRYDFISPFADTIVNLPLLSGDELTGGRTHSYAQSEQSAILEGLERYCGYSPMGKRTMVYEPYSKVEKHALNPGSIGLHTKEQYDMPGFPFRPLDPDRPIHWVWGYSLSQNRPILVPETFAYYSLGGGEGFVYETSNGCALGGSMEEAILYGIFEIVERDSFLMTWYGQLPIPRLDLSTIDDLELQLMIQRIHAVTGYEVHLFNSTTENGIPSIWALAKNTKQTGMNLLCAAGAHIDPLRAVKGAVQELSGMLLNMDDKLEKDREKYRQMYDDSLLVHHMEDHSMLYGLKEAEERLFFLLDQRPKRSFQQEFHTVRKSADLLDDVVEILEVFRQLQLEVIVVDQTSPELKRNGLHCVKVVIPGMLPMTFGHHLTRLKGLDRVLNIPAKLGYARKPLTYSSLNPYPHPFP</sequence>
<proteinExistence type="predicted"/>
<evidence type="ECO:0000313" key="2">
    <source>
        <dbReference type="EMBL" id="MCK6255477.1"/>
    </source>
</evidence>
<dbReference type="Gene3D" id="3.40.50.720">
    <property type="entry name" value="NAD(P)-binding Rossmann-like Domain"/>
    <property type="match status" value="1"/>
</dbReference>
<dbReference type="InterPro" id="IPR027624">
    <property type="entry name" value="TOMM_cyclo_SagD"/>
</dbReference>
<dbReference type="EMBL" id="JAIWJX010000002">
    <property type="protein sequence ID" value="MCK6255477.1"/>
    <property type="molecule type" value="Genomic_DNA"/>
</dbReference>
<dbReference type="Gene3D" id="3.30.1330.230">
    <property type="match status" value="1"/>
</dbReference>
<comment type="caution">
    <text evidence="2">The sequence shown here is derived from an EMBL/GenBank/DDBJ whole genome shotgun (WGS) entry which is preliminary data.</text>
</comment>
<reference evidence="2" key="1">
    <citation type="submission" date="2021-09" db="EMBL/GenBank/DDBJ databases">
        <title>Genome analysis of Fictibacillus sp. KIGAM418 isolated from marine sediment.</title>
        <authorList>
            <person name="Seo M.-J."/>
            <person name="Cho E.-S."/>
            <person name="Hwang C.Y."/>
        </authorList>
    </citation>
    <scope>NUCLEOTIDE SEQUENCE</scope>
    <source>
        <strain evidence="2">KIGAM418</strain>
    </source>
</reference>
<dbReference type="PANTHER" id="PTHR37809:SF1">
    <property type="entry name" value="RIBOSOMAL PROTEIN S12 METHYLTHIOTRANSFERASE ACCESSORY FACTOR YCAO"/>
    <property type="match status" value="1"/>
</dbReference>